<organism evidence="1 2">
    <name type="scientific">Parascaris univalens</name>
    <name type="common">Nematode worm</name>
    <dbReference type="NCBI Taxonomy" id="6257"/>
    <lineage>
        <taxon>Eukaryota</taxon>
        <taxon>Metazoa</taxon>
        <taxon>Ecdysozoa</taxon>
        <taxon>Nematoda</taxon>
        <taxon>Chromadorea</taxon>
        <taxon>Rhabditida</taxon>
        <taxon>Spirurina</taxon>
        <taxon>Ascaridomorpha</taxon>
        <taxon>Ascaridoidea</taxon>
        <taxon>Ascarididae</taxon>
        <taxon>Parascaris</taxon>
    </lineage>
</organism>
<evidence type="ECO:0000313" key="1">
    <source>
        <dbReference type="Proteomes" id="UP000887569"/>
    </source>
</evidence>
<protein>
    <submittedName>
        <fullName evidence="2">Hexosyltransferase</fullName>
    </submittedName>
</protein>
<reference evidence="2" key="1">
    <citation type="submission" date="2022-11" db="UniProtKB">
        <authorList>
            <consortium name="WormBaseParasite"/>
        </authorList>
    </citation>
    <scope>IDENTIFICATION</scope>
</reference>
<sequence length="90" mass="10098">MGILLSFTIGEISRINRRKVAVLCISCYSFIHRGNVEANCATVFSSHRHQNSSNSTITAFITTRAVYKIVCNRVGVTSNRIRTDVNETIY</sequence>
<keyword evidence="1" id="KW-1185">Reference proteome</keyword>
<proteinExistence type="predicted"/>
<evidence type="ECO:0000313" key="2">
    <source>
        <dbReference type="WBParaSite" id="PgB01_g246_t01"/>
    </source>
</evidence>
<dbReference type="AlphaFoldDB" id="A0A914ZDK3"/>
<dbReference type="WBParaSite" id="PgB01_g246_t01">
    <property type="protein sequence ID" value="PgB01_g246_t01"/>
    <property type="gene ID" value="PgB01_g246"/>
</dbReference>
<dbReference type="Proteomes" id="UP000887569">
    <property type="component" value="Unplaced"/>
</dbReference>
<name>A0A914ZDK3_PARUN</name>
<accession>A0A914ZDK3</accession>